<keyword evidence="3" id="KW-0963">Cytoplasm</keyword>
<dbReference type="PROSITE" id="PS50222">
    <property type="entry name" value="EF_HAND_2"/>
    <property type="match status" value="1"/>
</dbReference>
<dbReference type="AlphaFoldDB" id="A0ABD2PET2"/>
<dbReference type="GO" id="GO:0046872">
    <property type="term" value="F:metal ion binding"/>
    <property type="evidence" value="ECO:0007669"/>
    <property type="project" value="UniProtKB-KW"/>
</dbReference>
<feature type="region of interest" description="Disordered" evidence="8">
    <location>
        <begin position="261"/>
        <end position="291"/>
    </location>
</feature>
<dbReference type="Proteomes" id="UP001516400">
    <property type="component" value="Unassembled WGS sequence"/>
</dbReference>
<reference evidence="10 11" key="1">
    <citation type="journal article" date="2021" name="BMC Biol.">
        <title>Horizontally acquired antibacterial genes associated with adaptive radiation of ladybird beetles.</title>
        <authorList>
            <person name="Li H.S."/>
            <person name="Tang X.F."/>
            <person name="Huang Y.H."/>
            <person name="Xu Z.Y."/>
            <person name="Chen M.L."/>
            <person name="Du X.Y."/>
            <person name="Qiu B.Y."/>
            <person name="Chen P.T."/>
            <person name="Zhang W."/>
            <person name="Slipinski A."/>
            <person name="Escalona H.E."/>
            <person name="Waterhouse R.M."/>
            <person name="Zwick A."/>
            <person name="Pang H."/>
        </authorList>
    </citation>
    <scope>NUCLEOTIDE SEQUENCE [LARGE SCALE GENOMIC DNA]</scope>
    <source>
        <strain evidence="10">SYSU2018</strain>
    </source>
</reference>
<evidence type="ECO:0000313" key="11">
    <source>
        <dbReference type="Proteomes" id="UP001516400"/>
    </source>
</evidence>
<keyword evidence="11" id="KW-1185">Reference proteome</keyword>
<feature type="region of interest" description="Disordered" evidence="8">
    <location>
        <begin position="354"/>
        <end position="384"/>
    </location>
</feature>
<dbReference type="InterPro" id="IPR040140">
    <property type="entry name" value="Nkd-like"/>
</dbReference>
<dbReference type="PANTHER" id="PTHR22611">
    <property type="entry name" value="PROTEIN NAKED CUTICLE"/>
    <property type="match status" value="1"/>
</dbReference>
<comment type="subcellular location">
    <subcellularLocation>
        <location evidence="7">Cell membrane</location>
    </subcellularLocation>
    <subcellularLocation>
        <location evidence="7">Cytoplasm</location>
    </subcellularLocation>
</comment>
<dbReference type="EMBL" id="JABFTP020000186">
    <property type="protein sequence ID" value="KAL3289488.1"/>
    <property type="molecule type" value="Genomic_DNA"/>
</dbReference>
<evidence type="ECO:0000256" key="2">
    <source>
        <dbReference type="ARBA" id="ARBA00022475"/>
    </source>
</evidence>
<sequence>MDVWISFYNTHMANNLVKWWRTKFLNGYKQFSDCGDVKISDTEELLGRYDSEDENFDRIRRCQTPPSQERLESPVPQPENNREPSKTESSPRRINLEEFFCDVSVENTSPPGPEKQEFSFTLYDFDGHGKITKDDIAGLVTTIYEAIGSSVKVPHCGSKTIKVKLTVSPEERNNTSQKNTENGKNSNVRYKKDINVTIRQGTKEHRRYCKSNSKNRRKHRCCVREEETQQKHQCCKKEEDTEEHNIVSDDFSDVCSRLSSASSSEDDCENDHFSDQEQNRQRHRQKKFNLRDDSRYTIPTLFLKDIYNHQEKCNKNKKGRNRSSSLQRQELLEIIQANMEKNNLSFQNIGKQCTSPETPDIKSPVTESKHHHKHKATTRTESSSPLHHYFANMVEPTQFYVDLASLQNATQLPANYKYDKLLDAVIGVSNRKTPVMSQGKHRKHNRAKIECDNADHQVMDCPVNEEVAMSTPKLKKSNEHSNKKNSKKTYGVTGHTSSPHYLKHRNRQEDQARAMAQVVRWLEQEFSSNLTMNDRWEKAKHTGGFASEKESMNGPNTSKNVERHEHHHVHEHIHHHYHHYQETQFVV</sequence>
<evidence type="ECO:0000256" key="8">
    <source>
        <dbReference type="SAM" id="MobiDB-lite"/>
    </source>
</evidence>
<dbReference type="InterPro" id="IPR002048">
    <property type="entry name" value="EF_hand_dom"/>
</dbReference>
<keyword evidence="5" id="KW-0479">Metal-binding</keyword>
<dbReference type="GO" id="GO:0005886">
    <property type="term" value="C:plasma membrane"/>
    <property type="evidence" value="ECO:0007669"/>
    <property type="project" value="UniProtKB-SubCell"/>
</dbReference>
<accession>A0ABD2PET2</accession>
<keyword evidence="2 7" id="KW-1003">Cell membrane</keyword>
<feature type="compositionally biased region" description="Basic and acidic residues" evidence="8">
    <location>
        <begin position="80"/>
        <end position="91"/>
    </location>
</feature>
<comment type="caution">
    <text evidence="10">The sequence shown here is derived from an EMBL/GenBank/DDBJ whole genome shotgun (WGS) entry which is preliminary data.</text>
</comment>
<dbReference type="InterPro" id="IPR011992">
    <property type="entry name" value="EF-hand-dom_pair"/>
</dbReference>
<evidence type="ECO:0000256" key="6">
    <source>
        <dbReference type="ARBA" id="ARBA00023136"/>
    </source>
</evidence>
<proteinExistence type="inferred from homology"/>
<dbReference type="Gene3D" id="1.10.238.10">
    <property type="entry name" value="EF-hand"/>
    <property type="match status" value="1"/>
</dbReference>
<evidence type="ECO:0000256" key="1">
    <source>
        <dbReference type="ARBA" id="ARBA00007081"/>
    </source>
</evidence>
<evidence type="ECO:0000256" key="3">
    <source>
        <dbReference type="ARBA" id="ARBA00022490"/>
    </source>
</evidence>
<dbReference type="SUPFAM" id="SSF47473">
    <property type="entry name" value="EF-hand"/>
    <property type="match status" value="1"/>
</dbReference>
<name>A0ABD2PET2_9CUCU</name>
<comment type="similarity">
    <text evidence="1 7">Belongs to the NKD family.</text>
</comment>
<feature type="compositionally biased region" description="Basic and acidic residues" evidence="8">
    <location>
        <begin position="270"/>
        <end position="280"/>
    </location>
</feature>
<dbReference type="GO" id="GO:0005737">
    <property type="term" value="C:cytoplasm"/>
    <property type="evidence" value="ECO:0007669"/>
    <property type="project" value="UniProtKB-SubCell"/>
</dbReference>
<evidence type="ECO:0000256" key="5">
    <source>
        <dbReference type="ARBA" id="ARBA00022723"/>
    </source>
</evidence>
<feature type="region of interest" description="Disordered" evidence="8">
    <location>
        <begin position="469"/>
        <end position="505"/>
    </location>
</feature>
<organism evidence="10 11">
    <name type="scientific">Cryptolaemus montrouzieri</name>
    <dbReference type="NCBI Taxonomy" id="559131"/>
    <lineage>
        <taxon>Eukaryota</taxon>
        <taxon>Metazoa</taxon>
        <taxon>Ecdysozoa</taxon>
        <taxon>Arthropoda</taxon>
        <taxon>Hexapoda</taxon>
        <taxon>Insecta</taxon>
        <taxon>Pterygota</taxon>
        <taxon>Neoptera</taxon>
        <taxon>Endopterygota</taxon>
        <taxon>Coleoptera</taxon>
        <taxon>Polyphaga</taxon>
        <taxon>Cucujiformia</taxon>
        <taxon>Coccinelloidea</taxon>
        <taxon>Coccinellidae</taxon>
        <taxon>Scymninae</taxon>
        <taxon>Scymnini</taxon>
        <taxon>Cryptolaemus</taxon>
    </lineage>
</organism>
<gene>
    <name evidence="10" type="ORF">HHI36_022909</name>
</gene>
<keyword evidence="4 7" id="KW-0879">Wnt signaling pathway</keyword>
<keyword evidence="6" id="KW-0472">Membrane</keyword>
<feature type="domain" description="EF-hand" evidence="9">
    <location>
        <begin position="111"/>
        <end position="146"/>
    </location>
</feature>
<dbReference type="PANTHER" id="PTHR22611:SF9">
    <property type="entry name" value="PROTEIN NAKED CUTICLE"/>
    <property type="match status" value="1"/>
</dbReference>
<evidence type="ECO:0000256" key="7">
    <source>
        <dbReference type="RuleBase" id="RU367060"/>
    </source>
</evidence>
<protein>
    <recommendedName>
        <fullName evidence="7">Protein naked cuticle homolog</fullName>
    </recommendedName>
</protein>
<feature type="region of interest" description="Disordered" evidence="8">
    <location>
        <begin position="64"/>
        <end position="91"/>
    </location>
</feature>
<evidence type="ECO:0000313" key="10">
    <source>
        <dbReference type="EMBL" id="KAL3289488.1"/>
    </source>
</evidence>
<dbReference type="GO" id="GO:0090090">
    <property type="term" value="P:negative regulation of canonical Wnt signaling pathway"/>
    <property type="evidence" value="ECO:0007669"/>
    <property type="project" value="UniProtKB-ARBA"/>
</dbReference>
<evidence type="ECO:0000259" key="9">
    <source>
        <dbReference type="PROSITE" id="PS50222"/>
    </source>
</evidence>
<dbReference type="GO" id="GO:0016055">
    <property type="term" value="P:Wnt signaling pathway"/>
    <property type="evidence" value="ECO:0007669"/>
    <property type="project" value="UniProtKB-UniRule"/>
</dbReference>
<comment type="function">
    <text evidence="7">Cell autonomous antagonist of the canonical Wnt signaling pathway.</text>
</comment>
<evidence type="ECO:0000256" key="4">
    <source>
        <dbReference type="ARBA" id="ARBA00022687"/>
    </source>
</evidence>